<reference evidence="4 5" key="1">
    <citation type="submission" date="2009-11" db="EMBL/GenBank/DDBJ databases">
        <title>Annotation of Allomyces macrogynus ATCC 38327.</title>
        <authorList>
            <consortium name="The Broad Institute Genome Sequencing Platform"/>
            <person name="Russ C."/>
            <person name="Cuomo C."/>
            <person name="Burger G."/>
            <person name="Gray M.W."/>
            <person name="Holland P.W.H."/>
            <person name="King N."/>
            <person name="Lang F.B.F."/>
            <person name="Roger A.J."/>
            <person name="Ruiz-Trillo I."/>
            <person name="Young S.K."/>
            <person name="Zeng Q."/>
            <person name="Gargeya S."/>
            <person name="Fitzgerald M."/>
            <person name="Haas B."/>
            <person name="Abouelleil A."/>
            <person name="Alvarado L."/>
            <person name="Arachchi H.M."/>
            <person name="Berlin A."/>
            <person name="Chapman S.B."/>
            <person name="Gearin G."/>
            <person name="Goldberg J."/>
            <person name="Griggs A."/>
            <person name="Gujja S."/>
            <person name="Hansen M."/>
            <person name="Heiman D."/>
            <person name="Howarth C."/>
            <person name="Larimer J."/>
            <person name="Lui A."/>
            <person name="MacDonald P.J.P."/>
            <person name="McCowen C."/>
            <person name="Montmayeur A."/>
            <person name="Murphy C."/>
            <person name="Neiman D."/>
            <person name="Pearson M."/>
            <person name="Priest M."/>
            <person name="Roberts A."/>
            <person name="Saif S."/>
            <person name="Shea T."/>
            <person name="Sisk P."/>
            <person name="Stolte C."/>
            <person name="Sykes S."/>
            <person name="Wortman J."/>
            <person name="Nusbaum C."/>
            <person name="Birren B."/>
        </authorList>
    </citation>
    <scope>NUCLEOTIDE SEQUENCE [LARGE SCALE GENOMIC DNA]</scope>
    <source>
        <strain evidence="4 5">ATCC 38327</strain>
    </source>
</reference>
<keyword evidence="2" id="KW-1133">Transmembrane helix</keyword>
<dbReference type="GO" id="GO:0042407">
    <property type="term" value="P:cristae formation"/>
    <property type="evidence" value="ECO:0007669"/>
    <property type="project" value="TreeGrafter"/>
</dbReference>
<dbReference type="GO" id="GO:0005739">
    <property type="term" value="C:mitochondrion"/>
    <property type="evidence" value="ECO:0007669"/>
    <property type="project" value="GOC"/>
</dbReference>
<reference evidence="5" key="2">
    <citation type="submission" date="2009-11" db="EMBL/GenBank/DDBJ databases">
        <title>The Genome Sequence of Allomyces macrogynus strain ATCC 38327.</title>
        <authorList>
            <consortium name="The Broad Institute Genome Sequencing Platform"/>
            <person name="Russ C."/>
            <person name="Cuomo C."/>
            <person name="Shea T."/>
            <person name="Young S.K."/>
            <person name="Zeng Q."/>
            <person name="Koehrsen M."/>
            <person name="Haas B."/>
            <person name="Borodovsky M."/>
            <person name="Guigo R."/>
            <person name="Alvarado L."/>
            <person name="Berlin A."/>
            <person name="Borenstein D."/>
            <person name="Chen Z."/>
            <person name="Engels R."/>
            <person name="Freedman E."/>
            <person name="Gellesch M."/>
            <person name="Goldberg J."/>
            <person name="Griggs A."/>
            <person name="Gujja S."/>
            <person name="Heiman D."/>
            <person name="Hepburn T."/>
            <person name="Howarth C."/>
            <person name="Jen D."/>
            <person name="Larson L."/>
            <person name="Lewis B."/>
            <person name="Mehta T."/>
            <person name="Park D."/>
            <person name="Pearson M."/>
            <person name="Roberts A."/>
            <person name="Saif S."/>
            <person name="Shenoy N."/>
            <person name="Sisk P."/>
            <person name="Stolte C."/>
            <person name="Sykes S."/>
            <person name="Walk T."/>
            <person name="White J."/>
            <person name="Yandava C."/>
            <person name="Burger G."/>
            <person name="Gray M.W."/>
            <person name="Holland P.W.H."/>
            <person name="King N."/>
            <person name="Lang F.B.F."/>
            <person name="Roger A.J."/>
            <person name="Ruiz-Trillo I."/>
            <person name="Lander E."/>
            <person name="Nusbaum C."/>
        </authorList>
    </citation>
    <scope>NUCLEOTIDE SEQUENCE [LARGE SCALE GENOMIC DNA]</scope>
    <source>
        <strain evidence="5">ATCC 38327</strain>
    </source>
</reference>
<dbReference type="Gene3D" id="1.10.287.110">
    <property type="entry name" value="DnaJ domain"/>
    <property type="match status" value="1"/>
</dbReference>
<dbReference type="OrthoDB" id="10250354at2759"/>
<name>A0A0L0RW28_ALLM3</name>
<dbReference type="OMA" id="QLDKHTM"/>
<dbReference type="STRING" id="578462.A0A0L0RW28"/>
<dbReference type="Pfam" id="PF11875">
    <property type="entry name" value="DnaJ-like_C11_C"/>
    <property type="match status" value="1"/>
</dbReference>
<dbReference type="Proteomes" id="UP000054350">
    <property type="component" value="Unassembled WGS sequence"/>
</dbReference>
<dbReference type="EMBL" id="GG745328">
    <property type="protein sequence ID" value="KNE54349.1"/>
    <property type="molecule type" value="Genomic_DNA"/>
</dbReference>
<dbReference type="Pfam" id="PF00226">
    <property type="entry name" value="DnaJ"/>
    <property type="match status" value="1"/>
</dbReference>
<dbReference type="CDD" id="cd06257">
    <property type="entry name" value="DnaJ"/>
    <property type="match status" value="1"/>
</dbReference>
<accession>A0A0L0RW28</accession>
<dbReference type="SMART" id="SM00271">
    <property type="entry name" value="DnaJ"/>
    <property type="match status" value="1"/>
</dbReference>
<sequence length="635" mass="69963">MDPNNFPDVARDLLFDDDAESEQAQQLLQLPQDDFYAILNVPRDATPEQIKDSYKKLCMVFHPDKNPDPDAKEAAEKQFQKISRAFEVLSDPRKRTYLDLYGPDCPELKGLAVGPVLKSPDEIRADYENRIRRENLARLESLIKQRGEATVSLDVSKLLFQVDDEPREMEVQSFNLRYATDMPIDETLVVGLSGKMLTRGKFGSGNLRTVVRKTFSRATKGEASFHLLSPHTSSVKVDHVLDDATDTSVSLELQSTRPLAMPPTITVGIQRRLLKNRPVLGFARLYSGHYRLGSWGTGDLATQISEMVQTNRRPVIDKSSATSFTTGLQWSTAQSLSYLALATSMFEQAVTVFHQHKVGKLTTVELVGALDARQGSFTASWKVMHRVADHTKLGVGVAVSSGGTVLNLAGDHLGQKLNVPVTVFPAPNAVMAVVASVIPLAAAGAAYVAVLEPRRRRKKAAFLAAARARYETILAERRQAADDALRVLTPTVEKKWADESRKPEGAGLTVVQALYGKVKDLQARVGAGAPLTPSDEMCVIDVTVPVMFLVDRSTLRVDAGTRFSELLGFYDPCPWEDKQLLVTYSFRGKLRQVMVNDQAGLVLPLRTHPIVEPSQVGYSDKIKAVHEAVKARSSS</sequence>
<keyword evidence="1" id="KW-0143">Chaperone</keyword>
<evidence type="ECO:0000256" key="2">
    <source>
        <dbReference type="SAM" id="Phobius"/>
    </source>
</evidence>
<feature type="domain" description="J" evidence="3">
    <location>
        <begin position="34"/>
        <end position="102"/>
    </location>
</feature>
<dbReference type="InterPro" id="IPR055225">
    <property type="entry name" value="DNAJC11-like_beta-barrel"/>
</dbReference>
<dbReference type="PANTHER" id="PTHR44157:SF1">
    <property type="entry name" value="DNAJ HOMOLOG SUBFAMILY C MEMBER 11"/>
    <property type="match status" value="1"/>
</dbReference>
<dbReference type="SUPFAM" id="SSF46565">
    <property type="entry name" value="Chaperone J-domain"/>
    <property type="match status" value="1"/>
</dbReference>
<evidence type="ECO:0000259" key="3">
    <source>
        <dbReference type="PROSITE" id="PS50076"/>
    </source>
</evidence>
<dbReference type="Pfam" id="PF22774">
    <property type="entry name" value="DNAJC11_beta-barrel"/>
    <property type="match status" value="1"/>
</dbReference>
<gene>
    <name evidence="4" type="ORF">AMAG_00328</name>
</gene>
<evidence type="ECO:0000313" key="4">
    <source>
        <dbReference type="EMBL" id="KNE54349.1"/>
    </source>
</evidence>
<dbReference type="AlphaFoldDB" id="A0A0L0RW28"/>
<evidence type="ECO:0000256" key="1">
    <source>
        <dbReference type="ARBA" id="ARBA00023186"/>
    </source>
</evidence>
<dbReference type="InterPro" id="IPR001623">
    <property type="entry name" value="DnaJ_domain"/>
</dbReference>
<dbReference type="InterPro" id="IPR052243">
    <property type="entry name" value="Mito_inner_membrane_organizer"/>
</dbReference>
<keyword evidence="2" id="KW-0812">Transmembrane</keyword>
<dbReference type="InterPro" id="IPR024586">
    <property type="entry name" value="DnaJ-like_C11_C"/>
</dbReference>
<dbReference type="PROSITE" id="PS50076">
    <property type="entry name" value="DNAJ_2"/>
    <property type="match status" value="1"/>
</dbReference>
<keyword evidence="2" id="KW-0472">Membrane</keyword>
<dbReference type="VEuPathDB" id="FungiDB:AMAG_00328"/>
<keyword evidence="5" id="KW-1185">Reference proteome</keyword>
<dbReference type="PRINTS" id="PR00625">
    <property type="entry name" value="JDOMAIN"/>
</dbReference>
<dbReference type="eggNOG" id="KOG0718">
    <property type="taxonomic scope" value="Eukaryota"/>
</dbReference>
<protein>
    <recommendedName>
        <fullName evidence="3">J domain-containing protein</fullName>
    </recommendedName>
</protein>
<dbReference type="InterPro" id="IPR036869">
    <property type="entry name" value="J_dom_sf"/>
</dbReference>
<feature type="transmembrane region" description="Helical" evidence="2">
    <location>
        <begin position="429"/>
        <end position="450"/>
    </location>
</feature>
<dbReference type="PANTHER" id="PTHR44157">
    <property type="entry name" value="DNAJ HOMOLOG SUBFAMILY C MEMBER 11"/>
    <property type="match status" value="1"/>
</dbReference>
<organism evidence="4 5">
    <name type="scientific">Allomyces macrogynus (strain ATCC 38327)</name>
    <name type="common">Allomyces javanicus var. macrogynus</name>
    <dbReference type="NCBI Taxonomy" id="578462"/>
    <lineage>
        <taxon>Eukaryota</taxon>
        <taxon>Fungi</taxon>
        <taxon>Fungi incertae sedis</taxon>
        <taxon>Blastocladiomycota</taxon>
        <taxon>Blastocladiomycetes</taxon>
        <taxon>Blastocladiales</taxon>
        <taxon>Blastocladiaceae</taxon>
        <taxon>Allomyces</taxon>
    </lineage>
</organism>
<evidence type="ECO:0000313" key="5">
    <source>
        <dbReference type="Proteomes" id="UP000054350"/>
    </source>
</evidence>
<proteinExistence type="predicted"/>